<accession>A0A1D8TNZ6</accession>
<dbReference type="Gene3D" id="3.30.565.10">
    <property type="entry name" value="Histidine kinase-like ATPase, C-terminal domain"/>
    <property type="match status" value="1"/>
</dbReference>
<comment type="catalytic activity">
    <reaction evidence="1">
        <text>ATP + protein L-histidine = ADP + protein N-phospho-L-histidine.</text>
        <dbReference type="EC" id="2.7.13.3"/>
    </reaction>
</comment>
<dbReference type="InterPro" id="IPR001789">
    <property type="entry name" value="Sig_transdc_resp-reg_receiver"/>
</dbReference>
<feature type="domain" description="Histidine kinase" evidence="11">
    <location>
        <begin position="199"/>
        <end position="502"/>
    </location>
</feature>
<keyword evidence="6 13" id="KW-0418">Kinase</keyword>
<dbReference type="SUPFAM" id="SSF47384">
    <property type="entry name" value="Homodimeric domain of signal transducing histidine kinase"/>
    <property type="match status" value="1"/>
</dbReference>
<evidence type="ECO:0000313" key="13">
    <source>
        <dbReference type="EMBL" id="AOW99351.1"/>
    </source>
</evidence>
<dbReference type="InterPro" id="IPR004358">
    <property type="entry name" value="Sig_transdc_His_kin-like_C"/>
</dbReference>
<keyword evidence="7" id="KW-0067">ATP-binding</keyword>
<feature type="modified residue" description="4-aspartylphosphate" evidence="9">
    <location>
        <position position="66"/>
    </location>
</feature>
<evidence type="ECO:0000256" key="4">
    <source>
        <dbReference type="ARBA" id="ARBA00022679"/>
    </source>
</evidence>
<dbReference type="Proteomes" id="UP000177870">
    <property type="component" value="Chromosome"/>
</dbReference>
<dbReference type="CDD" id="cd00082">
    <property type="entry name" value="HisKA"/>
    <property type="match status" value="1"/>
</dbReference>
<dbReference type="EMBL" id="CP017599">
    <property type="protein sequence ID" value="AOW99351.1"/>
    <property type="molecule type" value="Genomic_DNA"/>
</dbReference>
<dbReference type="Pfam" id="PF00072">
    <property type="entry name" value="Response_reg"/>
    <property type="match status" value="1"/>
</dbReference>
<protein>
    <recommendedName>
        <fullName evidence="2">histidine kinase</fullName>
        <ecNumber evidence="2">2.7.13.3</ecNumber>
    </recommendedName>
</protein>
<gene>
    <name evidence="13" type="ORF">BJP34_07665</name>
</gene>
<dbReference type="Pfam" id="PF02518">
    <property type="entry name" value="HATPase_c"/>
    <property type="match status" value="1"/>
</dbReference>
<dbReference type="InterPro" id="IPR003594">
    <property type="entry name" value="HATPase_dom"/>
</dbReference>
<dbReference type="STRING" id="1458985.BJP34_07665"/>
<evidence type="ECO:0000256" key="5">
    <source>
        <dbReference type="ARBA" id="ARBA00022741"/>
    </source>
</evidence>
<organism evidence="13 14">
    <name type="scientific">Moorena producens PAL-8-15-08-1</name>
    <dbReference type="NCBI Taxonomy" id="1458985"/>
    <lineage>
        <taxon>Bacteria</taxon>
        <taxon>Bacillati</taxon>
        <taxon>Cyanobacteriota</taxon>
        <taxon>Cyanophyceae</taxon>
        <taxon>Coleofasciculales</taxon>
        <taxon>Coleofasciculaceae</taxon>
        <taxon>Moorena</taxon>
    </lineage>
</organism>
<dbReference type="EC" id="2.7.13.3" evidence="2"/>
<feature type="coiled-coil region" evidence="10">
    <location>
        <begin position="135"/>
        <end position="190"/>
    </location>
</feature>
<evidence type="ECO:0000256" key="1">
    <source>
        <dbReference type="ARBA" id="ARBA00000085"/>
    </source>
</evidence>
<dbReference type="PANTHER" id="PTHR43065">
    <property type="entry name" value="SENSOR HISTIDINE KINASE"/>
    <property type="match status" value="1"/>
</dbReference>
<keyword evidence="10" id="KW-0175">Coiled coil</keyword>
<evidence type="ECO:0000256" key="6">
    <source>
        <dbReference type="ARBA" id="ARBA00022777"/>
    </source>
</evidence>
<dbReference type="InterPro" id="IPR036890">
    <property type="entry name" value="HATPase_C_sf"/>
</dbReference>
<dbReference type="RefSeq" id="WP_070391835.1">
    <property type="nucleotide sequence ID" value="NZ_CP017599.1"/>
</dbReference>
<dbReference type="Gene3D" id="3.40.50.2300">
    <property type="match status" value="1"/>
</dbReference>
<dbReference type="GO" id="GO:0000155">
    <property type="term" value="F:phosphorelay sensor kinase activity"/>
    <property type="evidence" value="ECO:0007669"/>
    <property type="project" value="InterPro"/>
</dbReference>
<evidence type="ECO:0000256" key="7">
    <source>
        <dbReference type="ARBA" id="ARBA00022840"/>
    </source>
</evidence>
<evidence type="ECO:0000256" key="9">
    <source>
        <dbReference type="PROSITE-ProRule" id="PRU00169"/>
    </source>
</evidence>
<keyword evidence="5" id="KW-0547">Nucleotide-binding</keyword>
<dbReference type="InterPro" id="IPR036097">
    <property type="entry name" value="HisK_dim/P_sf"/>
</dbReference>
<dbReference type="PANTHER" id="PTHR43065:SF10">
    <property type="entry name" value="PEROXIDE STRESS-ACTIVATED HISTIDINE KINASE MAK3"/>
    <property type="match status" value="1"/>
</dbReference>
<dbReference type="InterPro" id="IPR011006">
    <property type="entry name" value="CheY-like_superfamily"/>
</dbReference>
<evidence type="ECO:0000256" key="10">
    <source>
        <dbReference type="SAM" id="Coils"/>
    </source>
</evidence>
<dbReference type="KEGG" id="mpro:BJP34_07665"/>
<proteinExistence type="predicted"/>
<dbReference type="GO" id="GO:0005524">
    <property type="term" value="F:ATP binding"/>
    <property type="evidence" value="ECO:0007669"/>
    <property type="project" value="UniProtKB-KW"/>
</dbReference>
<dbReference type="PRINTS" id="PR00344">
    <property type="entry name" value="BCTRLSENSOR"/>
</dbReference>
<evidence type="ECO:0000256" key="8">
    <source>
        <dbReference type="ARBA" id="ARBA00023012"/>
    </source>
</evidence>
<dbReference type="SUPFAM" id="SSF55874">
    <property type="entry name" value="ATPase domain of HSP90 chaperone/DNA topoisomerase II/histidine kinase"/>
    <property type="match status" value="1"/>
</dbReference>
<dbReference type="AlphaFoldDB" id="A0A1D8TNZ6"/>
<evidence type="ECO:0000256" key="2">
    <source>
        <dbReference type="ARBA" id="ARBA00012438"/>
    </source>
</evidence>
<dbReference type="PROSITE" id="PS50109">
    <property type="entry name" value="HIS_KIN"/>
    <property type="match status" value="1"/>
</dbReference>
<evidence type="ECO:0000313" key="14">
    <source>
        <dbReference type="Proteomes" id="UP000177870"/>
    </source>
</evidence>
<dbReference type="InterPro" id="IPR005467">
    <property type="entry name" value="His_kinase_dom"/>
</dbReference>
<dbReference type="CDD" id="cd19920">
    <property type="entry name" value="REC_PA4781-like"/>
    <property type="match status" value="1"/>
</dbReference>
<keyword evidence="8" id="KW-0902">Two-component regulatory system</keyword>
<dbReference type="SMART" id="SM00387">
    <property type="entry name" value="HATPase_c"/>
    <property type="match status" value="1"/>
</dbReference>
<keyword evidence="3 9" id="KW-0597">Phosphoprotein</keyword>
<dbReference type="OrthoDB" id="9773246at2"/>
<dbReference type="PROSITE" id="PS50110">
    <property type="entry name" value="RESPONSE_REGULATORY"/>
    <property type="match status" value="1"/>
</dbReference>
<dbReference type="Gene3D" id="1.10.287.130">
    <property type="match status" value="1"/>
</dbReference>
<dbReference type="SMART" id="SM00448">
    <property type="entry name" value="REC"/>
    <property type="match status" value="1"/>
</dbReference>
<sequence length="505" mass="56073">MSVSTTNIPDLDLSNFTILVIDDNPTNLGVAVDYLEDAGLTILVARNGESGLKRAKYAHPDIILLDVLMPGMDGFETCRRLKGDHETKDIPVIFMTALSGIEDKVKGFELGGVDYLTKPIQSQEVLARVKVHLQLRSLTKTLEDQTKTLEEQNQRLKKEIKQRMEVEAELNETLQQLQATQDELIQSEKMAALGQLVAGVAHEINTPLGAINSSVRNLANFLAHHLKQLPSFFQKLSKERESDFFTLLERSSQQTTPLSTREQRQIRKALTGQITSHSIEKAAKLANILVGIGVWDDLDPLLPLLKDPEGEKILQTAYQFANLQTSTRNIVTAAERAAKVVFALKTYAHDDSSGNTIEANIIEGIDTILTLYYNQLKYGVEVIRNYDNSLPAILCYPDQLNQVWTNLIHNGIQAMESKGTLTIDVRKQDDQIKVSFTDSGKGIPPDVIPKIFQPFFTTKPPGEGSGLGLDIVKKIVDKHQGQIEVESVPGKTKFTVVLPIEIVSE</sequence>
<dbReference type="InterPro" id="IPR003661">
    <property type="entry name" value="HisK_dim/P_dom"/>
</dbReference>
<reference evidence="14" key="1">
    <citation type="submission" date="2016-10" db="EMBL/GenBank/DDBJ databases">
        <title>Comparative genomics uncovers the prolific and rare metabolic potential of the cyanobacterial genus Moorea.</title>
        <authorList>
            <person name="Leao T."/>
            <person name="Castelao G."/>
            <person name="Korobeynikov A."/>
            <person name="Monroe E.A."/>
            <person name="Podell S."/>
            <person name="Glukhov E."/>
            <person name="Allen E."/>
            <person name="Gerwick W.H."/>
            <person name="Gerwick L."/>
        </authorList>
    </citation>
    <scope>NUCLEOTIDE SEQUENCE [LARGE SCALE GENOMIC DNA]</scope>
    <source>
        <strain evidence="14">PAL-8-15-08-1</strain>
    </source>
</reference>
<dbReference type="SUPFAM" id="SSF52172">
    <property type="entry name" value="CheY-like"/>
    <property type="match status" value="1"/>
</dbReference>
<name>A0A1D8TNZ6_9CYAN</name>
<feature type="domain" description="Response regulatory" evidence="12">
    <location>
        <begin position="17"/>
        <end position="133"/>
    </location>
</feature>
<keyword evidence="4" id="KW-0808">Transferase</keyword>
<evidence type="ECO:0000256" key="3">
    <source>
        <dbReference type="ARBA" id="ARBA00022553"/>
    </source>
</evidence>
<evidence type="ECO:0000259" key="11">
    <source>
        <dbReference type="PROSITE" id="PS50109"/>
    </source>
</evidence>
<evidence type="ECO:0000259" key="12">
    <source>
        <dbReference type="PROSITE" id="PS50110"/>
    </source>
</evidence>